<evidence type="ECO:0000256" key="1">
    <source>
        <dbReference type="SAM" id="MobiDB-lite"/>
    </source>
</evidence>
<dbReference type="Proteomes" id="UP000076858">
    <property type="component" value="Unassembled WGS sequence"/>
</dbReference>
<sequence>METSLLLDKRTCYERIPATSPHIAVVNHHRDDKIQLHARCWAKPRQGFPNLVNGGRMTTKRNQTSNVGLCSGTLLFTPSTKLMTFKSLKLGHALFTGDSVSVPIANLSFGKVWIEKEIQKNTEPIGDNSLHGGDAGLTFLDHRLDQLLTRMNVHNSTISHPTQSLGVESGNLVGREGERANLKCNYRNFLLQRRPRDSGLGENTVVDPDDTGEEAGARERSATYPPLLGSNAESRLNLVEAGIEGAYQTESLLQFSGFSGRVTSSYGPTTTCPQLKYWSPPIFYGRKDEDASDWLERYESTVLYNRWGPAEMAENFWVQLDGAANKWFLYSGAPVVWRDTPAVAASPGVVAVPGTDCLRTRLYGAFQPQHYGLYCSTNVFFSLSPGC</sequence>
<accession>A0A164KMC2</accession>
<gene>
    <name evidence="2" type="ORF">APZ42_033854</name>
</gene>
<reference evidence="2 3" key="1">
    <citation type="submission" date="2016-03" db="EMBL/GenBank/DDBJ databases">
        <title>EvidentialGene: Evidence-directed Construction of Genes on Genomes.</title>
        <authorList>
            <person name="Gilbert D.G."/>
            <person name="Choi J.-H."/>
            <person name="Mockaitis K."/>
            <person name="Colbourne J."/>
            <person name="Pfrender M."/>
        </authorList>
    </citation>
    <scope>NUCLEOTIDE SEQUENCE [LARGE SCALE GENOMIC DNA]</scope>
    <source>
        <strain evidence="2 3">Xinb3</strain>
        <tissue evidence="2">Complete organism</tissue>
    </source>
</reference>
<dbReference type="OrthoDB" id="125159at2759"/>
<proteinExistence type="predicted"/>
<dbReference type="AlphaFoldDB" id="A0A164KMC2"/>
<dbReference type="PANTHER" id="PTHR33194">
    <property type="entry name" value="ZINC KNUCKLE DOMAINCONTAINING PROTEIN"/>
    <property type="match status" value="1"/>
</dbReference>
<protein>
    <submittedName>
        <fullName evidence="2">Uncharacterized protein</fullName>
    </submittedName>
</protein>
<evidence type="ECO:0000313" key="2">
    <source>
        <dbReference type="EMBL" id="KZS03387.1"/>
    </source>
</evidence>
<evidence type="ECO:0000313" key="3">
    <source>
        <dbReference type="Proteomes" id="UP000076858"/>
    </source>
</evidence>
<name>A0A164KMC2_9CRUS</name>
<organism evidence="2 3">
    <name type="scientific">Daphnia magna</name>
    <dbReference type="NCBI Taxonomy" id="35525"/>
    <lineage>
        <taxon>Eukaryota</taxon>
        <taxon>Metazoa</taxon>
        <taxon>Ecdysozoa</taxon>
        <taxon>Arthropoda</taxon>
        <taxon>Crustacea</taxon>
        <taxon>Branchiopoda</taxon>
        <taxon>Diplostraca</taxon>
        <taxon>Cladocera</taxon>
        <taxon>Anomopoda</taxon>
        <taxon>Daphniidae</taxon>
        <taxon>Daphnia</taxon>
    </lineage>
</organism>
<dbReference type="EMBL" id="LRGB01003275">
    <property type="protein sequence ID" value="KZS03387.1"/>
    <property type="molecule type" value="Genomic_DNA"/>
</dbReference>
<feature type="region of interest" description="Disordered" evidence="1">
    <location>
        <begin position="197"/>
        <end position="226"/>
    </location>
</feature>
<keyword evidence="3" id="KW-1185">Reference proteome</keyword>
<comment type="caution">
    <text evidence="2">The sequence shown here is derived from an EMBL/GenBank/DDBJ whole genome shotgun (WGS) entry which is preliminary data.</text>
</comment>
<dbReference type="PANTHER" id="PTHR33194:SF4">
    <property type="entry name" value="CCHC-TYPE DOMAIN-CONTAINING PROTEIN"/>
    <property type="match status" value="1"/>
</dbReference>